<dbReference type="EMBL" id="CP059540">
    <property type="protein sequence ID" value="QMT16800.1"/>
    <property type="molecule type" value="Genomic_DNA"/>
</dbReference>
<dbReference type="RefSeq" id="WP_182091735.1">
    <property type="nucleotide sequence ID" value="NZ_CP059540.1"/>
</dbReference>
<proteinExistence type="predicted"/>
<keyword evidence="1" id="KW-1133">Transmembrane helix</keyword>
<gene>
    <name evidence="2" type="ORF">H1Q58_12605</name>
</gene>
<evidence type="ECO:0000313" key="2">
    <source>
        <dbReference type="EMBL" id="QMT16800.1"/>
    </source>
</evidence>
<keyword evidence="1" id="KW-0812">Transmembrane</keyword>
<dbReference type="KEGG" id="pdec:H1Q58_12605"/>
<feature type="transmembrane region" description="Helical" evidence="1">
    <location>
        <begin position="6"/>
        <end position="26"/>
    </location>
</feature>
<name>A0A7D7RDU9_PLAMR</name>
<dbReference type="Proteomes" id="UP000514716">
    <property type="component" value="Chromosome"/>
</dbReference>
<accession>A0A7D7RDU9</accession>
<organism evidence="2 3">
    <name type="scientific">Planococcus maritimus</name>
    <dbReference type="NCBI Taxonomy" id="192421"/>
    <lineage>
        <taxon>Bacteria</taxon>
        <taxon>Bacillati</taxon>
        <taxon>Bacillota</taxon>
        <taxon>Bacilli</taxon>
        <taxon>Bacillales</taxon>
        <taxon>Caryophanaceae</taxon>
        <taxon>Planococcus</taxon>
    </lineage>
</organism>
<evidence type="ECO:0000313" key="3">
    <source>
        <dbReference type="Proteomes" id="UP000514716"/>
    </source>
</evidence>
<evidence type="ECO:0000256" key="1">
    <source>
        <dbReference type="SAM" id="Phobius"/>
    </source>
</evidence>
<protein>
    <submittedName>
        <fullName evidence="2">Uncharacterized protein</fullName>
    </submittedName>
</protein>
<keyword evidence="1" id="KW-0472">Membrane</keyword>
<dbReference type="AlphaFoldDB" id="A0A7D7RDU9"/>
<reference evidence="2 3" key="1">
    <citation type="submission" date="2020-07" db="EMBL/GenBank/DDBJ databases">
        <title>Screening of a cold-adapted Planococcus bacterium producing protease in traditional shrimp paste and protease identification by genome sequencing.</title>
        <authorList>
            <person name="Gao R."/>
            <person name="Leng W."/>
            <person name="Chu Q."/>
            <person name="Wu X."/>
            <person name="Liu H."/>
            <person name="Li X."/>
        </authorList>
    </citation>
    <scope>NUCLEOTIDE SEQUENCE [LARGE SCALE GENOMIC DNA]</scope>
    <source>
        <strain evidence="2 3">XJ11</strain>
    </source>
</reference>
<sequence length="167" mass="18280">MNKKILITVVTLMVFVVLVGGTVMFLKSNSPLETNSLAYTESGHAVTVGFGNQGWGDFQVTEVAVNNFEEPLESKIQLSNPLKGFVVTDDFESAEAQAYDFTDLDEVTIKTGTSPTGLLEKVNNGTASEDDEAYGLTVKHDEKIHTVHIKYSYFGITLYEQVEVSSS</sequence>
<keyword evidence="3" id="KW-1185">Reference proteome</keyword>